<evidence type="ECO:0000313" key="5">
    <source>
        <dbReference type="Proteomes" id="UP000625780"/>
    </source>
</evidence>
<feature type="domain" description="Acyl-ACP thioesterase N-terminal hotdog" evidence="3">
    <location>
        <begin position="9"/>
        <end position="126"/>
    </location>
</feature>
<gene>
    <name evidence="4" type="ORF">GCM10011361_00740</name>
</gene>
<keyword evidence="2" id="KW-0378">Hydrolase</keyword>
<dbReference type="PANTHER" id="PTHR31793:SF27">
    <property type="entry name" value="NOVEL THIOESTERASE SUPERFAMILY DOMAIN AND SAPOSIN A-TYPE DOMAIN CONTAINING PROTEIN (0610012H03RIK)"/>
    <property type="match status" value="1"/>
</dbReference>
<evidence type="ECO:0000256" key="2">
    <source>
        <dbReference type="ARBA" id="ARBA00022801"/>
    </source>
</evidence>
<reference evidence="5" key="1">
    <citation type="journal article" date="2019" name="Int. J. Syst. Evol. Microbiol.">
        <title>The Global Catalogue of Microorganisms (GCM) 10K type strain sequencing project: providing services to taxonomists for standard genome sequencing and annotation.</title>
        <authorList>
            <consortium name="The Broad Institute Genomics Platform"/>
            <consortium name="The Broad Institute Genome Sequencing Center for Infectious Disease"/>
            <person name="Wu L."/>
            <person name="Ma J."/>
        </authorList>
    </citation>
    <scope>NUCLEOTIDE SEQUENCE [LARGE SCALE GENOMIC DNA]</scope>
    <source>
        <strain evidence="5">CGMCC 1.12606</strain>
    </source>
</reference>
<dbReference type="PANTHER" id="PTHR31793">
    <property type="entry name" value="4-HYDROXYBENZOYL-COA THIOESTERASE FAMILY MEMBER"/>
    <property type="match status" value="1"/>
</dbReference>
<evidence type="ECO:0000259" key="3">
    <source>
        <dbReference type="Pfam" id="PF01643"/>
    </source>
</evidence>
<keyword evidence="5" id="KW-1185">Reference proteome</keyword>
<sequence length="133" mass="15572">MRFEMIKKVEQADLDELEHVNNVRYLQWIQDISRAHWEAAAPEDIRKTGIWVVRQHLVQYKSAAKLGDTLQLRTFIKKSEGAISTRVVEMKDLSSGKPIVRSETEWCLLDRQTHRPMRIPEEIRAVFSPKTES</sequence>
<comment type="similarity">
    <text evidence="1">Belongs to the 4-hydroxybenzoyl-CoA thioesterase family.</text>
</comment>
<evidence type="ECO:0000313" key="4">
    <source>
        <dbReference type="EMBL" id="GGD37553.1"/>
    </source>
</evidence>
<name>A0ABQ1QN55_9FLAO</name>
<proteinExistence type="inferred from homology"/>
<dbReference type="RefSeq" id="WP_188368725.1">
    <property type="nucleotide sequence ID" value="NZ_BMFH01000001.1"/>
</dbReference>
<dbReference type="SUPFAM" id="SSF54637">
    <property type="entry name" value="Thioesterase/thiol ester dehydrase-isomerase"/>
    <property type="match status" value="1"/>
</dbReference>
<dbReference type="CDD" id="cd00586">
    <property type="entry name" value="4HBT"/>
    <property type="match status" value="1"/>
</dbReference>
<dbReference type="Pfam" id="PF01643">
    <property type="entry name" value="Acyl-ACP_TE"/>
    <property type="match status" value="1"/>
</dbReference>
<comment type="caution">
    <text evidence="4">The sequence shown here is derived from an EMBL/GenBank/DDBJ whole genome shotgun (WGS) entry which is preliminary data.</text>
</comment>
<dbReference type="InterPro" id="IPR002864">
    <property type="entry name" value="Acyl-ACP_thioesterase_NHD"/>
</dbReference>
<dbReference type="InterPro" id="IPR050563">
    <property type="entry name" value="4-hydroxybenzoyl-CoA_TE"/>
</dbReference>
<evidence type="ECO:0000256" key="1">
    <source>
        <dbReference type="ARBA" id="ARBA00005953"/>
    </source>
</evidence>
<protein>
    <recommendedName>
        <fullName evidence="3">Acyl-ACP thioesterase N-terminal hotdog domain-containing protein</fullName>
    </recommendedName>
</protein>
<accession>A0ABQ1QN55</accession>
<dbReference type="Gene3D" id="3.10.129.10">
    <property type="entry name" value="Hotdog Thioesterase"/>
    <property type="match status" value="1"/>
</dbReference>
<organism evidence="4 5">
    <name type="scientific">Muriicola marianensis</name>
    <dbReference type="NCBI Taxonomy" id="1324801"/>
    <lineage>
        <taxon>Bacteria</taxon>
        <taxon>Pseudomonadati</taxon>
        <taxon>Bacteroidota</taxon>
        <taxon>Flavobacteriia</taxon>
        <taxon>Flavobacteriales</taxon>
        <taxon>Flavobacteriaceae</taxon>
        <taxon>Muriicola</taxon>
    </lineage>
</organism>
<dbReference type="Proteomes" id="UP000625780">
    <property type="component" value="Unassembled WGS sequence"/>
</dbReference>
<dbReference type="EMBL" id="BMFH01000001">
    <property type="protein sequence ID" value="GGD37553.1"/>
    <property type="molecule type" value="Genomic_DNA"/>
</dbReference>
<dbReference type="InterPro" id="IPR029069">
    <property type="entry name" value="HotDog_dom_sf"/>
</dbReference>